<proteinExistence type="predicted"/>
<dbReference type="InterPro" id="IPR048520">
    <property type="entry name" value="LarA_C"/>
</dbReference>
<evidence type="ECO:0000313" key="4">
    <source>
        <dbReference type="Proteomes" id="UP000051373"/>
    </source>
</evidence>
<feature type="domain" description="LarA-like N-terminal" evidence="1">
    <location>
        <begin position="8"/>
        <end position="203"/>
    </location>
</feature>
<protein>
    <submittedName>
        <fullName evidence="3">Uncharacterized protein</fullName>
    </submittedName>
</protein>
<dbReference type="InterPro" id="IPR047926">
    <property type="entry name" value="Ni_dep_LarA"/>
</dbReference>
<dbReference type="Proteomes" id="UP000051373">
    <property type="component" value="Unassembled WGS sequence"/>
</dbReference>
<sequence>MKKILIPYGSVNIEITIADKNILEITYPQEVRRERPNIILEQAIRRPLGNKSLSEFLKTRTRVLFVINDATRPTKTSEVLDVINGNIKLQYTQFIIGTGAHSAPCETDLHSIFGKHYGRYKEQITIHDARDNTRHAYLGKTRYGNELWLNKKITSCDKLVVIGSVEPHYFAGYTGGRKSLLPGVAAYRTIEQNHKFALHPKARALNLIGNPIHEEMLDCVQAFGPERIFSFQMVLDKNHNIYKAFTGPISETFDMAVRHAQKYFSAKIPMKADIVVTVSQPPFDVNLYQTLKAIEHGRLALNQDGILIVVSPCPEGLGPDSFARLFKDQSSIQDAVENSKSRYHLGDHNAVNLLATTKQAHVWTITEIEDRLLQNAGIMTSRSLQKAIEQAITEKGRHARILFLMDGSLTVPIVRNTVPC</sequence>
<name>A0A0S8FQM6_UNCW3</name>
<dbReference type="Gene3D" id="3.40.50.11440">
    <property type="match status" value="1"/>
</dbReference>
<dbReference type="InterPro" id="IPR043166">
    <property type="entry name" value="LarA-like_C"/>
</dbReference>
<comment type="caution">
    <text evidence="3">The sequence shown here is derived from an EMBL/GenBank/DDBJ whole genome shotgun (WGS) entry which is preliminary data.</text>
</comment>
<dbReference type="PATRIC" id="fig|1703779.3.peg.760"/>
<reference evidence="3 4" key="1">
    <citation type="journal article" date="2015" name="Microbiome">
        <title>Genomic resolution of linkages in carbon, nitrogen, and sulfur cycling among widespread estuary sediment bacteria.</title>
        <authorList>
            <person name="Baker B.J."/>
            <person name="Lazar C.S."/>
            <person name="Teske A.P."/>
            <person name="Dick G.J."/>
        </authorList>
    </citation>
    <scope>NUCLEOTIDE SEQUENCE [LARGE SCALE GENOMIC DNA]</scope>
    <source>
        <strain evidence="3">SM23_42</strain>
    </source>
</reference>
<dbReference type="Pfam" id="PF09861">
    <property type="entry name" value="Lar_N"/>
    <property type="match status" value="1"/>
</dbReference>
<dbReference type="Gene3D" id="3.90.226.30">
    <property type="match status" value="1"/>
</dbReference>
<evidence type="ECO:0000259" key="2">
    <source>
        <dbReference type="Pfam" id="PF21113"/>
    </source>
</evidence>
<dbReference type="InterPro" id="IPR048068">
    <property type="entry name" value="LarA-like"/>
</dbReference>
<dbReference type="Pfam" id="PF21113">
    <property type="entry name" value="LarA_C"/>
    <property type="match status" value="1"/>
</dbReference>
<accession>A0A0S8FQM6</accession>
<evidence type="ECO:0000313" key="3">
    <source>
        <dbReference type="EMBL" id="KPK62999.1"/>
    </source>
</evidence>
<dbReference type="PANTHER" id="PTHR33171">
    <property type="entry name" value="LAR_N DOMAIN-CONTAINING PROTEIN"/>
    <property type="match status" value="1"/>
</dbReference>
<dbReference type="EMBL" id="LJUJ01000021">
    <property type="protein sequence ID" value="KPK62999.1"/>
    <property type="molecule type" value="Genomic_DNA"/>
</dbReference>
<dbReference type="PANTHER" id="PTHR33171:SF17">
    <property type="entry name" value="LARA-LIKE N-TERMINAL DOMAIN-CONTAINING PROTEIN"/>
    <property type="match status" value="1"/>
</dbReference>
<dbReference type="STRING" id="1703779.AMJ83_08985"/>
<dbReference type="AlphaFoldDB" id="A0A0S8FQM6"/>
<evidence type="ECO:0000259" key="1">
    <source>
        <dbReference type="Pfam" id="PF09861"/>
    </source>
</evidence>
<dbReference type="GO" id="GO:0050043">
    <property type="term" value="F:lactate racemase activity"/>
    <property type="evidence" value="ECO:0007669"/>
    <property type="project" value="InterPro"/>
</dbReference>
<dbReference type="NCBIfam" id="NF033504">
    <property type="entry name" value="Ni_dep_LarA"/>
    <property type="match status" value="1"/>
</dbReference>
<gene>
    <name evidence="3" type="ORF">AMJ83_08985</name>
</gene>
<feature type="domain" description="Lactate racemase C-terminal" evidence="2">
    <location>
        <begin position="270"/>
        <end position="407"/>
    </location>
</feature>
<dbReference type="InterPro" id="IPR018657">
    <property type="entry name" value="LarA-like_N"/>
</dbReference>
<organism evidence="3 4">
    <name type="scientific">candidate division WOR_3 bacterium SM23_42</name>
    <dbReference type="NCBI Taxonomy" id="1703779"/>
    <lineage>
        <taxon>Bacteria</taxon>
        <taxon>Bacteria division WOR-3</taxon>
    </lineage>
</organism>